<evidence type="ECO:0000313" key="1">
    <source>
        <dbReference type="EMBL" id="OQX91355.1"/>
    </source>
</evidence>
<dbReference type="Proteomes" id="UP000192611">
    <property type="component" value="Unassembled WGS sequence"/>
</dbReference>
<comment type="caution">
    <text evidence="1">The sequence shown here is derived from an EMBL/GenBank/DDBJ whole genome shotgun (WGS) entry which is preliminary data.</text>
</comment>
<accession>A0A1W9S3W6</accession>
<organism evidence="1 2">
    <name type="scientific">Candidatus Coatesbacteria bacterium 4484_99</name>
    <dbReference type="NCBI Taxonomy" id="1970774"/>
    <lineage>
        <taxon>Bacteria</taxon>
        <taxon>Candidatus Coatesiibacteriota</taxon>
    </lineage>
</organism>
<dbReference type="AlphaFoldDB" id="A0A1W9S3W6"/>
<dbReference type="EMBL" id="NATQ01000001">
    <property type="protein sequence ID" value="OQX91355.1"/>
    <property type="molecule type" value="Genomic_DNA"/>
</dbReference>
<name>A0A1W9S3W6_9BACT</name>
<gene>
    <name evidence="1" type="ORF">B6D57_00085</name>
</gene>
<evidence type="ECO:0000313" key="2">
    <source>
        <dbReference type="Proteomes" id="UP000192611"/>
    </source>
</evidence>
<protein>
    <submittedName>
        <fullName evidence="1">Uncharacterized protein</fullName>
    </submittedName>
</protein>
<reference evidence="2" key="1">
    <citation type="submission" date="2017-03" db="EMBL/GenBank/DDBJ databases">
        <title>Novel pathways for hydrocarbon cycling and metabolic interdependencies in hydrothermal sediment communities.</title>
        <authorList>
            <person name="Dombrowski N."/>
            <person name="Seitz K."/>
            <person name="Teske A."/>
            <person name="Baker B."/>
        </authorList>
    </citation>
    <scope>NUCLEOTIDE SEQUENCE [LARGE SCALE GENOMIC DNA]</scope>
</reference>
<sequence>MKKMIISGIGLFLLFLSIFATSVGKTEVGVKEEDIQTTYINPEDHPADFIEVSGYISNKKEVDSFIIYCNIQNVELAFEYPEKAKFLVRVEGQYGDELGTFDLSEGKYITLTGGGLFTIYIYSEKGKGEWSAWVTGGSND</sequence>
<proteinExistence type="predicted"/>